<feature type="region of interest" description="Disordered" evidence="1">
    <location>
        <begin position="150"/>
        <end position="361"/>
    </location>
</feature>
<dbReference type="Proteomes" id="UP001519325">
    <property type="component" value="Unassembled WGS sequence"/>
</dbReference>
<evidence type="ECO:0000256" key="1">
    <source>
        <dbReference type="SAM" id="MobiDB-lite"/>
    </source>
</evidence>
<comment type="caution">
    <text evidence="2">The sequence shown here is derived from an EMBL/GenBank/DDBJ whole genome shotgun (WGS) entry which is preliminary data.</text>
</comment>
<feature type="compositionally biased region" description="Pro residues" evidence="1">
    <location>
        <begin position="332"/>
        <end position="342"/>
    </location>
</feature>
<gene>
    <name evidence="2" type="ORF">BJ987_003578</name>
</gene>
<proteinExistence type="predicted"/>
<protein>
    <submittedName>
        <fullName evidence="2">Uncharacterized protein</fullName>
    </submittedName>
</protein>
<evidence type="ECO:0000313" key="3">
    <source>
        <dbReference type="Proteomes" id="UP001519325"/>
    </source>
</evidence>
<reference evidence="2 3" key="1">
    <citation type="submission" date="2021-03" db="EMBL/GenBank/DDBJ databases">
        <title>Sequencing the genomes of 1000 actinobacteria strains.</title>
        <authorList>
            <person name="Klenk H.-P."/>
        </authorList>
    </citation>
    <scope>NUCLEOTIDE SEQUENCE [LARGE SCALE GENOMIC DNA]</scope>
    <source>
        <strain evidence="2 3">DSM 45516</strain>
    </source>
</reference>
<dbReference type="EMBL" id="JAGGMR010000001">
    <property type="protein sequence ID" value="MBP2190677.1"/>
    <property type="molecule type" value="Genomic_DNA"/>
</dbReference>
<accession>A0ABS4QG70</accession>
<keyword evidence="3" id="KW-1185">Reference proteome</keyword>
<feature type="region of interest" description="Disordered" evidence="1">
    <location>
        <begin position="374"/>
        <end position="422"/>
    </location>
</feature>
<feature type="compositionally biased region" description="Basic and acidic residues" evidence="1">
    <location>
        <begin position="289"/>
        <end position="330"/>
    </location>
</feature>
<sequence length="422" mass="47771">MDGYDRDREPIRDNNQRGRIFENGSYRYFRDKENGYVQGSKTLESPKGRMQVDKYKETRGLTRTIEEKSGRFEGPKDEKQLKVARYLLGTGEIHKHVVRSVEGEYVSKEVRELIEGLERDFPDRFEHQVISRAVARQIWAIGLQRESGQQLELRGVGDQAREQRNRQRQQQGKDPRQLERGRGDEPQKKDDRVRAQQEAARKVAREERVKFLRAVSARDIPGRETPGRAPPATPGQTRTTKDSQARGPQTRQPASPELAKAIEAATRAADEWNAQNHRSTDAPQPPARSAHDSRPVQELSPRDRVIREASETVAREARAALDKAIAERDAPAPQPPTEPPPRTASDEQAKAAREAAIKERNAAIEWAQGRLGPLQVPGATSVRPPWVPPPAIEPPARDDDETTRARQRDRRDGREGMGRARQ</sequence>
<feature type="compositionally biased region" description="Basic and acidic residues" evidence="1">
    <location>
        <begin position="159"/>
        <end position="210"/>
    </location>
</feature>
<dbReference type="RefSeq" id="WP_209891140.1">
    <property type="nucleotide sequence ID" value="NZ_JAGGMR010000001.1"/>
</dbReference>
<feature type="compositionally biased region" description="Basic and acidic residues" evidence="1">
    <location>
        <begin position="402"/>
        <end position="422"/>
    </location>
</feature>
<feature type="compositionally biased region" description="Basic and acidic residues" evidence="1">
    <location>
        <begin position="344"/>
        <end position="361"/>
    </location>
</feature>
<organism evidence="2 3">
    <name type="scientific">Nocardia goodfellowii</name>
    <dbReference type="NCBI Taxonomy" id="882446"/>
    <lineage>
        <taxon>Bacteria</taxon>
        <taxon>Bacillati</taxon>
        <taxon>Actinomycetota</taxon>
        <taxon>Actinomycetes</taxon>
        <taxon>Mycobacteriales</taxon>
        <taxon>Nocardiaceae</taxon>
        <taxon>Nocardia</taxon>
    </lineage>
</organism>
<evidence type="ECO:0000313" key="2">
    <source>
        <dbReference type="EMBL" id="MBP2190677.1"/>
    </source>
</evidence>
<name>A0ABS4QG70_9NOCA</name>